<evidence type="ECO:0000313" key="1">
    <source>
        <dbReference type="EMBL" id="QFR56595.1"/>
    </source>
</evidence>
<dbReference type="EMBL" id="MN098328">
    <property type="protein sequence ID" value="QFR56595.1"/>
    <property type="molecule type" value="Genomic_DNA"/>
</dbReference>
<evidence type="ECO:0000313" key="2">
    <source>
        <dbReference type="Proteomes" id="UP000326601"/>
    </source>
</evidence>
<reference evidence="2" key="1">
    <citation type="submission" date="2019-06" db="EMBL/GenBank/DDBJ databases">
        <title>Complete genome sequence of Stenotrophomonas phage Mendera.</title>
        <authorList>
            <person name="Garza K."/>
            <person name="Newkirk H."/>
            <person name="Moreland R."/>
            <person name="Liu M."/>
            <person name="Ramsey J."/>
            <person name="Gonzalez C.F."/>
            <person name="Leavitt J."/>
        </authorList>
    </citation>
    <scope>NUCLEOTIDE SEQUENCE [LARGE SCALE GENOMIC DNA]</scope>
</reference>
<accession>A0A5P8PIX2</accession>
<gene>
    <name evidence="1" type="ORF">CPT_Mendera_046</name>
</gene>
<dbReference type="Proteomes" id="UP000326601">
    <property type="component" value="Segment"/>
</dbReference>
<sequence length="101" mass="11578">MNENVKPAEFKRVFNSREQIRDNTLVAGLEAFYNVCNRDPQNWIYTMVSHNGAVVCMQEYAKAGGFAVLKPSEIQEIEAGIVPEWAAKIMAEFERRNNIRL</sequence>
<name>A0A5P8PIX2_9CAUD</name>
<proteinExistence type="predicted"/>
<organism evidence="1 2">
    <name type="scientific">Stenotrophomonas phage Mendera</name>
    <dbReference type="NCBI Taxonomy" id="2650877"/>
    <lineage>
        <taxon>Viruses</taxon>
        <taxon>Duplodnaviria</taxon>
        <taxon>Heunggongvirae</taxon>
        <taxon>Uroviricota</taxon>
        <taxon>Caudoviricetes</taxon>
        <taxon>Menderavirus</taxon>
        <taxon>Menderavirus mendera</taxon>
    </lineage>
</organism>
<keyword evidence="2" id="KW-1185">Reference proteome</keyword>
<protein>
    <submittedName>
        <fullName evidence="1">Uncharacterized protein</fullName>
    </submittedName>
</protein>